<evidence type="ECO:0000256" key="4">
    <source>
        <dbReference type="SAM" id="SignalP"/>
    </source>
</evidence>
<comment type="caution">
    <text evidence="6">The sequence shown here is derived from an EMBL/GenBank/DDBJ whole genome shotgun (WGS) entry which is preliminary data.</text>
</comment>
<proteinExistence type="predicted"/>
<protein>
    <submittedName>
        <fullName evidence="6">EGF-like domain-containing protein</fullName>
    </submittedName>
</protein>
<dbReference type="PROSITE" id="PS01186">
    <property type="entry name" value="EGF_2"/>
    <property type="match status" value="1"/>
</dbReference>
<sequence>MSSNLIQMVLIVVIVCVSIVRSASIPKNVTEQNRAEIHSIDSELAACEFCGEYGTCYLEESVKKCRCNEGYTDDDGTCKRCDCGSDGQCIFENYMKNVNATLGTLMTKEPVQIEVYRYINSTVFNIHQNKLYKKSLGCDCGKYSRSCSLDRFGRKNCDCYFGAIQINNYCHAIGSVSVISTTKMPRTTEFTTPKSCECGKYSRSCRFDYFGRQVCECYPGYVQINNYCHEESTTAVSTTEVRSTVEISTTPKSTPTPSEVTTEKPRTTIPTTTPRDCYCGINSLSCRLDWFGRKVCDCYPGYEQIDGYCLARTTTVRPRTTTREICNDDKCLHGKCQVMGYGYECRCYEGYTGSRCENRIQSELGNLMLGWMIVVSFIVLIGMFLFLCRTKK</sequence>
<name>A0AAV4VUI5_9ARAC</name>
<comment type="caution">
    <text evidence="1">Lacks conserved residue(s) required for the propagation of feature annotation.</text>
</comment>
<evidence type="ECO:0000313" key="7">
    <source>
        <dbReference type="Proteomes" id="UP001054837"/>
    </source>
</evidence>
<keyword evidence="4" id="KW-0732">Signal</keyword>
<keyword evidence="3" id="KW-1133">Transmembrane helix</keyword>
<dbReference type="AlphaFoldDB" id="A0AAV4VUI5"/>
<evidence type="ECO:0000256" key="2">
    <source>
        <dbReference type="SAM" id="MobiDB-lite"/>
    </source>
</evidence>
<dbReference type="Proteomes" id="UP001054837">
    <property type="component" value="Unassembled WGS sequence"/>
</dbReference>
<feature type="disulfide bond" evidence="1">
    <location>
        <begin position="347"/>
        <end position="356"/>
    </location>
</feature>
<dbReference type="Gene3D" id="2.10.25.10">
    <property type="entry name" value="Laminin"/>
    <property type="match status" value="1"/>
</dbReference>
<evidence type="ECO:0000256" key="1">
    <source>
        <dbReference type="PROSITE-ProRule" id="PRU00076"/>
    </source>
</evidence>
<reference evidence="6 7" key="1">
    <citation type="submission" date="2021-06" db="EMBL/GenBank/DDBJ databases">
        <title>Caerostris darwini draft genome.</title>
        <authorList>
            <person name="Kono N."/>
            <person name="Arakawa K."/>
        </authorList>
    </citation>
    <scope>NUCLEOTIDE SEQUENCE [LARGE SCALE GENOMIC DNA]</scope>
</reference>
<dbReference type="InterPro" id="IPR000742">
    <property type="entry name" value="EGF"/>
</dbReference>
<dbReference type="PROSITE" id="PS50026">
    <property type="entry name" value="EGF_3"/>
    <property type="match status" value="1"/>
</dbReference>
<gene>
    <name evidence="6" type="primary">AVEN_220429_2</name>
    <name evidence="6" type="ORF">CDAR_66202</name>
</gene>
<keyword evidence="7" id="KW-1185">Reference proteome</keyword>
<keyword evidence="1" id="KW-0245">EGF-like domain</keyword>
<dbReference type="Pfam" id="PF00008">
    <property type="entry name" value="EGF"/>
    <property type="match status" value="1"/>
</dbReference>
<dbReference type="EMBL" id="BPLQ01013698">
    <property type="protein sequence ID" value="GIY74095.1"/>
    <property type="molecule type" value="Genomic_DNA"/>
</dbReference>
<keyword evidence="3" id="KW-0812">Transmembrane</keyword>
<keyword evidence="1" id="KW-1015">Disulfide bond</keyword>
<dbReference type="SUPFAM" id="SSF57196">
    <property type="entry name" value="EGF/Laminin"/>
    <property type="match status" value="1"/>
</dbReference>
<feature type="compositionally biased region" description="Low complexity" evidence="2">
    <location>
        <begin position="239"/>
        <end position="260"/>
    </location>
</feature>
<feature type="domain" description="EGF-like" evidence="5">
    <location>
        <begin position="322"/>
        <end position="357"/>
    </location>
</feature>
<evidence type="ECO:0000259" key="5">
    <source>
        <dbReference type="PROSITE" id="PS50026"/>
    </source>
</evidence>
<organism evidence="6 7">
    <name type="scientific">Caerostris darwini</name>
    <dbReference type="NCBI Taxonomy" id="1538125"/>
    <lineage>
        <taxon>Eukaryota</taxon>
        <taxon>Metazoa</taxon>
        <taxon>Ecdysozoa</taxon>
        <taxon>Arthropoda</taxon>
        <taxon>Chelicerata</taxon>
        <taxon>Arachnida</taxon>
        <taxon>Araneae</taxon>
        <taxon>Araneomorphae</taxon>
        <taxon>Entelegynae</taxon>
        <taxon>Araneoidea</taxon>
        <taxon>Araneidae</taxon>
        <taxon>Caerostris</taxon>
    </lineage>
</organism>
<keyword evidence="3" id="KW-0472">Membrane</keyword>
<evidence type="ECO:0000313" key="6">
    <source>
        <dbReference type="EMBL" id="GIY74095.1"/>
    </source>
</evidence>
<feature type="signal peptide" evidence="4">
    <location>
        <begin position="1"/>
        <end position="22"/>
    </location>
</feature>
<dbReference type="SMART" id="SM00181">
    <property type="entry name" value="EGF"/>
    <property type="match status" value="2"/>
</dbReference>
<feature type="transmembrane region" description="Helical" evidence="3">
    <location>
        <begin position="368"/>
        <end position="388"/>
    </location>
</feature>
<feature type="disulfide bond" evidence="1">
    <location>
        <begin position="326"/>
        <end position="336"/>
    </location>
</feature>
<dbReference type="PROSITE" id="PS00022">
    <property type="entry name" value="EGF_1"/>
    <property type="match status" value="1"/>
</dbReference>
<feature type="region of interest" description="Disordered" evidence="2">
    <location>
        <begin position="239"/>
        <end position="267"/>
    </location>
</feature>
<feature type="chain" id="PRO_5043573762" evidence="4">
    <location>
        <begin position="23"/>
        <end position="392"/>
    </location>
</feature>
<accession>A0AAV4VUI5</accession>
<evidence type="ECO:0000256" key="3">
    <source>
        <dbReference type="SAM" id="Phobius"/>
    </source>
</evidence>